<evidence type="ECO:0000256" key="4">
    <source>
        <dbReference type="PROSITE-ProRule" id="PRU00409"/>
    </source>
</evidence>
<evidence type="ECO:0000313" key="6">
    <source>
        <dbReference type="EMBL" id="PRY44624.1"/>
    </source>
</evidence>
<dbReference type="GO" id="GO:0016874">
    <property type="term" value="F:ligase activity"/>
    <property type="evidence" value="ECO:0007669"/>
    <property type="project" value="UniProtKB-KW"/>
</dbReference>
<sequence>MTSLVDRHVVLAMRTGLQIRYDHVDTMFRLGLTIHLVTEDKAAREDPRYATVRLIGTGLSTDAFADHVVAALRETGSELAVTFQETDIVAVGLANAAHGVAWSRPEADATARDKTLQRAHLAAHGLPSPAFVEVGDRDVDPALVAPLGLPCIVKPSRGASSTHVELVRDPARIPEVLDGIAALAASGDGNFYDSVPEKWALVEEYLPGREVTCDGVVVDGRFHLGGVNTKQLPHPPWFEEDLYVLPHGDPAVEAEITAVMEDLARSLDVRVALLNAEFRQAADGGYRIVEFSTRISGGHVYRHVRDVHAVDLVELFLLAAFGEAATATALAEQRHPGRLATCIKFVYRDGVVEENWAGDARYSPSFREYYALAKRGDTVRSAPHGFDICGLLSVWGPYDPENHPAGIQHIADEVLSQLHLEVRPLDQA</sequence>
<evidence type="ECO:0000256" key="2">
    <source>
        <dbReference type="ARBA" id="ARBA00022741"/>
    </source>
</evidence>
<dbReference type="InterPro" id="IPR052032">
    <property type="entry name" value="ATP-dep_AA_Ligase"/>
</dbReference>
<dbReference type="Proteomes" id="UP000239494">
    <property type="component" value="Unassembled WGS sequence"/>
</dbReference>
<reference evidence="6 7" key="1">
    <citation type="submission" date="2018-03" db="EMBL/GenBank/DDBJ databases">
        <title>Genomic Encyclopedia of Archaeal and Bacterial Type Strains, Phase II (KMG-II): from individual species to whole genera.</title>
        <authorList>
            <person name="Goeker M."/>
        </authorList>
    </citation>
    <scope>NUCLEOTIDE SEQUENCE [LARGE SCALE GENOMIC DNA]</scope>
    <source>
        <strain evidence="6 7">DSM 44720</strain>
    </source>
</reference>
<dbReference type="AlphaFoldDB" id="A0A2T0TG36"/>
<name>A0A2T0TG36_9PSEU</name>
<protein>
    <submittedName>
        <fullName evidence="6">Biotin carboxylase</fullName>
    </submittedName>
</protein>
<dbReference type="InterPro" id="IPR011761">
    <property type="entry name" value="ATP-grasp"/>
</dbReference>
<proteinExistence type="predicted"/>
<dbReference type="SUPFAM" id="SSF56059">
    <property type="entry name" value="Glutathione synthetase ATP-binding domain-like"/>
    <property type="match status" value="1"/>
</dbReference>
<dbReference type="GO" id="GO:0005524">
    <property type="term" value="F:ATP binding"/>
    <property type="evidence" value="ECO:0007669"/>
    <property type="project" value="UniProtKB-UniRule"/>
</dbReference>
<dbReference type="RefSeq" id="WP_146174669.1">
    <property type="nucleotide sequence ID" value="NZ_PVTF01000002.1"/>
</dbReference>
<gene>
    <name evidence="6" type="ORF">CLV43_102189</name>
</gene>
<dbReference type="Gene3D" id="3.30.470.20">
    <property type="entry name" value="ATP-grasp fold, B domain"/>
    <property type="match status" value="1"/>
</dbReference>
<comment type="caution">
    <text evidence="6">The sequence shown here is derived from an EMBL/GenBank/DDBJ whole genome shotgun (WGS) entry which is preliminary data.</text>
</comment>
<dbReference type="PANTHER" id="PTHR43585">
    <property type="entry name" value="FUMIPYRROLE BIOSYNTHESIS PROTEIN C"/>
    <property type="match status" value="1"/>
</dbReference>
<dbReference type="PROSITE" id="PS50975">
    <property type="entry name" value="ATP_GRASP"/>
    <property type="match status" value="1"/>
</dbReference>
<keyword evidence="3 4" id="KW-0067">ATP-binding</keyword>
<dbReference type="PANTHER" id="PTHR43585:SF2">
    <property type="entry name" value="ATP-GRASP ENZYME FSQD"/>
    <property type="match status" value="1"/>
</dbReference>
<evidence type="ECO:0000313" key="7">
    <source>
        <dbReference type="Proteomes" id="UP000239494"/>
    </source>
</evidence>
<dbReference type="Pfam" id="PF13535">
    <property type="entry name" value="ATP-grasp_4"/>
    <property type="match status" value="1"/>
</dbReference>
<accession>A0A2T0TG36</accession>
<evidence type="ECO:0000256" key="3">
    <source>
        <dbReference type="ARBA" id="ARBA00022840"/>
    </source>
</evidence>
<keyword evidence="7" id="KW-1185">Reference proteome</keyword>
<dbReference type="GO" id="GO:0046872">
    <property type="term" value="F:metal ion binding"/>
    <property type="evidence" value="ECO:0007669"/>
    <property type="project" value="InterPro"/>
</dbReference>
<feature type="domain" description="ATP-grasp" evidence="5">
    <location>
        <begin position="118"/>
        <end position="321"/>
    </location>
</feature>
<dbReference type="EMBL" id="PVTF01000002">
    <property type="protein sequence ID" value="PRY44624.1"/>
    <property type="molecule type" value="Genomic_DNA"/>
</dbReference>
<dbReference type="OrthoDB" id="6964321at2"/>
<organism evidence="6 7">
    <name type="scientific">Umezawaea tangerina</name>
    <dbReference type="NCBI Taxonomy" id="84725"/>
    <lineage>
        <taxon>Bacteria</taxon>
        <taxon>Bacillati</taxon>
        <taxon>Actinomycetota</taxon>
        <taxon>Actinomycetes</taxon>
        <taxon>Pseudonocardiales</taxon>
        <taxon>Pseudonocardiaceae</taxon>
        <taxon>Umezawaea</taxon>
    </lineage>
</organism>
<keyword evidence="1" id="KW-0436">Ligase</keyword>
<keyword evidence="2 4" id="KW-0547">Nucleotide-binding</keyword>
<evidence type="ECO:0000256" key="1">
    <source>
        <dbReference type="ARBA" id="ARBA00022598"/>
    </source>
</evidence>
<evidence type="ECO:0000259" key="5">
    <source>
        <dbReference type="PROSITE" id="PS50975"/>
    </source>
</evidence>